<organism evidence="1 3">
    <name type="scientific">Saliniramus fredricksonii</name>
    <dbReference type="NCBI Taxonomy" id="1653334"/>
    <lineage>
        <taxon>Bacteria</taxon>
        <taxon>Pseudomonadati</taxon>
        <taxon>Pseudomonadota</taxon>
        <taxon>Alphaproteobacteria</taxon>
        <taxon>Hyphomicrobiales</taxon>
        <taxon>Salinarimonadaceae</taxon>
        <taxon>Saliniramus</taxon>
    </lineage>
</organism>
<proteinExistence type="predicted"/>
<evidence type="ECO:0000313" key="4">
    <source>
        <dbReference type="Proteomes" id="UP000182800"/>
    </source>
</evidence>
<dbReference type="AlphaFoldDB" id="A0A0P8A2Y1"/>
<reference evidence="2 4" key="2">
    <citation type="submission" date="2016-08" db="EMBL/GenBank/DDBJ databases">
        <authorList>
            <person name="Varghese N."/>
            <person name="Submissions Spin"/>
        </authorList>
    </citation>
    <scope>NUCLEOTIDE SEQUENCE [LARGE SCALE GENOMIC DNA]</scope>
    <source>
        <strain evidence="2 4">HL-109</strain>
    </source>
</reference>
<reference evidence="1 3" key="1">
    <citation type="submission" date="2015-09" db="EMBL/GenBank/DDBJ databases">
        <title>Identification and resolution of microdiversity through metagenomic sequencing of parallel consortia.</title>
        <authorList>
            <person name="Nelson W.C."/>
            <person name="Romine M.F."/>
            <person name="Lindemann S.R."/>
        </authorList>
    </citation>
    <scope>NUCLEOTIDE SEQUENCE [LARGE SCALE GENOMIC DNA]</scope>
    <source>
        <strain evidence="1">HL-109</strain>
    </source>
</reference>
<dbReference type="STRING" id="1653334.GA0071312_1487"/>
<evidence type="ECO:0000313" key="3">
    <source>
        <dbReference type="Proteomes" id="UP000050497"/>
    </source>
</evidence>
<name>A0A0P8A2Y1_9HYPH</name>
<keyword evidence="4" id="KW-1185">Reference proteome</keyword>
<evidence type="ECO:0000313" key="1">
    <source>
        <dbReference type="EMBL" id="KPQ09582.1"/>
    </source>
</evidence>
<dbReference type="Proteomes" id="UP000182800">
    <property type="component" value="Unassembled WGS sequence"/>
</dbReference>
<evidence type="ECO:0000313" key="2">
    <source>
        <dbReference type="EMBL" id="SCC80428.1"/>
    </source>
</evidence>
<dbReference type="Proteomes" id="UP000050497">
    <property type="component" value="Unassembled WGS sequence"/>
</dbReference>
<comment type="caution">
    <text evidence="1">The sequence shown here is derived from an EMBL/GenBank/DDBJ whole genome shotgun (WGS) entry which is preliminary data.</text>
</comment>
<protein>
    <submittedName>
        <fullName evidence="1">Uncharacterized protein</fullName>
    </submittedName>
</protein>
<sequence>MFFLIRFLAVVAVIFYFSPERGGDDTGIGGASVVADGLPTPAPLLDPMQESAAPRREDTPVDTIAAILQREFGQDRDAITQYARERLAEEIARGAGLDTATTRE</sequence>
<gene>
    <name evidence="2" type="ORF">GA0071312_1487</name>
    <name evidence="1" type="ORF">HLUCCO17_14205</name>
</gene>
<dbReference type="RefSeq" id="WP_074444437.1">
    <property type="nucleotide sequence ID" value="NZ_FMBM01000002.1"/>
</dbReference>
<dbReference type="EMBL" id="LJSX01000025">
    <property type="protein sequence ID" value="KPQ09582.1"/>
    <property type="molecule type" value="Genomic_DNA"/>
</dbReference>
<dbReference type="EMBL" id="FMBM01000002">
    <property type="protein sequence ID" value="SCC80428.1"/>
    <property type="molecule type" value="Genomic_DNA"/>
</dbReference>
<accession>A0A0P8A2Y1</accession>